<dbReference type="SUPFAM" id="SSF81822">
    <property type="entry name" value="RuBisCo LSMT C-terminal, substrate-binding domain"/>
    <property type="match status" value="1"/>
</dbReference>
<dbReference type="AlphaFoldDB" id="A0AAV2ZN51"/>
<feature type="signal peptide" evidence="4">
    <location>
        <begin position="1"/>
        <end position="17"/>
    </location>
</feature>
<dbReference type="SUPFAM" id="SSF82199">
    <property type="entry name" value="SET domain"/>
    <property type="match status" value="1"/>
</dbReference>
<evidence type="ECO:0000259" key="5">
    <source>
        <dbReference type="Pfam" id="PF09273"/>
    </source>
</evidence>
<feature type="chain" id="PRO_5043696660" description="Rubisco LSMT substrate-binding domain-containing protein" evidence="4">
    <location>
        <begin position="18"/>
        <end position="515"/>
    </location>
</feature>
<keyword evidence="1" id="KW-0489">Methyltransferase</keyword>
<dbReference type="Pfam" id="PF09273">
    <property type="entry name" value="Rubis-subs-bind"/>
    <property type="match status" value="1"/>
</dbReference>
<comment type="caution">
    <text evidence="6">The sequence shown here is derived from an EMBL/GenBank/DDBJ whole genome shotgun (WGS) entry which is preliminary data.</text>
</comment>
<dbReference type="GO" id="GO:0032259">
    <property type="term" value="P:methylation"/>
    <property type="evidence" value="ECO:0007669"/>
    <property type="project" value="UniProtKB-KW"/>
</dbReference>
<dbReference type="Proteomes" id="UP001146120">
    <property type="component" value="Unassembled WGS sequence"/>
</dbReference>
<evidence type="ECO:0000256" key="4">
    <source>
        <dbReference type="SAM" id="SignalP"/>
    </source>
</evidence>
<dbReference type="Gene3D" id="3.90.1420.10">
    <property type="entry name" value="Rubisco LSMT, substrate-binding domain"/>
    <property type="match status" value="1"/>
</dbReference>
<keyword evidence="4" id="KW-0732">Signal</keyword>
<evidence type="ECO:0000256" key="1">
    <source>
        <dbReference type="ARBA" id="ARBA00022603"/>
    </source>
</evidence>
<feature type="domain" description="Rubisco LSMT substrate-binding" evidence="5">
    <location>
        <begin position="355"/>
        <end position="482"/>
    </location>
</feature>
<dbReference type="Gene3D" id="3.90.1410.10">
    <property type="entry name" value="set domain protein methyltransferase, domain 1"/>
    <property type="match status" value="1"/>
</dbReference>
<proteinExistence type="predicted"/>
<organism evidence="6 7">
    <name type="scientific">Lagenidium giganteum</name>
    <dbReference type="NCBI Taxonomy" id="4803"/>
    <lineage>
        <taxon>Eukaryota</taxon>
        <taxon>Sar</taxon>
        <taxon>Stramenopiles</taxon>
        <taxon>Oomycota</taxon>
        <taxon>Peronosporomycetes</taxon>
        <taxon>Pythiales</taxon>
        <taxon>Pythiaceae</taxon>
    </lineage>
</organism>
<evidence type="ECO:0000313" key="7">
    <source>
        <dbReference type="Proteomes" id="UP001146120"/>
    </source>
</evidence>
<keyword evidence="2" id="KW-0808">Transferase</keyword>
<keyword evidence="7" id="KW-1185">Reference proteome</keyword>
<dbReference type="InterPro" id="IPR036464">
    <property type="entry name" value="Rubisco_LSMT_subst-bd_sf"/>
</dbReference>
<dbReference type="InterPro" id="IPR046341">
    <property type="entry name" value="SET_dom_sf"/>
</dbReference>
<dbReference type="InterPro" id="IPR050600">
    <property type="entry name" value="SETD3_SETD6_MTase"/>
</dbReference>
<name>A0AAV2ZN51_9STRA</name>
<dbReference type="InterPro" id="IPR015353">
    <property type="entry name" value="Rubisco_LSMT_subst-bd"/>
</dbReference>
<keyword evidence="3" id="KW-0949">S-adenosyl-L-methionine</keyword>
<gene>
    <name evidence="6" type="ORF">N0F65_007506</name>
</gene>
<dbReference type="CDD" id="cd10527">
    <property type="entry name" value="SET_LSMT"/>
    <property type="match status" value="1"/>
</dbReference>
<reference evidence="6" key="1">
    <citation type="submission" date="2022-11" db="EMBL/GenBank/DDBJ databases">
        <authorList>
            <person name="Morgan W.R."/>
            <person name="Tartar A."/>
        </authorList>
    </citation>
    <scope>NUCLEOTIDE SEQUENCE</scope>
    <source>
        <strain evidence="6">ARSEF 373</strain>
    </source>
</reference>
<dbReference type="PANTHER" id="PTHR13271:SF148">
    <property type="entry name" value="SET DOMAIN-CONTAINING PROTEIN"/>
    <property type="match status" value="1"/>
</dbReference>
<protein>
    <recommendedName>
        <fullName evidence="5">Rubisco LSMT substrate-binding domain-containing protein</fullName>
    </recommendedName>
</protein>
<accession>A0AAV2ZN51</accession>
<sequence length="515" mass="57871">MKISSVLIAVLVALVGAAKEDVMGRDPMRFSFDADVDSHRHAGEDYEIDLDVMSKDKMRRMQARKRVIDDIEKPTEIKIAPLLEEETTTTTTDWEQKVSPRGFQFGRGVAYATTTKVARGDVLFTVPLEQTMTLESAKRGRIRLLLDANPDLPPAIGLALHLLEEKCLGSRSRFVDYIDSLPSTAGINSTIFYTEDELEILAGSQLERMTKGRKEAIANFHEVLLRPLTSKEAVDPPLFARGEFTLDSFRWALGIVWSRAFQLSVDERDIVLAPILDTISACLDPTGCEKLNRIEVNHEAKALVIYATKDYRAREQVFLDLGEKSSSILMLNHGIARPVPSPSRDSMDLAIMLDSQDPLVTVKDYLLRSVNMTLNDSYVLRYDSPALDLKMVKSLKVKLMKGEEIEHHDEILTAKRSKDAIISLRNEFVFTRAISSSCQNLLSQYPASVDEDKQVLRSRVFPIAGEKEENMLRAVVIEKEILQQTLDSVMQGWTDLLTSSHKNLVGESEEQGEEP</sequence>
<evidence type="ECO:0000256" key="3">
    <source>
        <dbReference type="ARBA" id="ARBA00022691"/>
    </source>
</evidence>
<dbReference type="PANTHER" id="PTHR13271">
    <property type="entry name" value="UNCHARACTERIZED PUTATIVE METHYLTRANSFERASE"/>
    <property type="match status" value="1"/>
</dbReference>
<reference evidence="6" key="2">
    <citation type="journal article" date="2023" name="Microbiol Resour">
        <title>Decontamination and Annotation of the Draft Genome Sequence of the Oomycete Lagenidium giganteum ARSEF 373.</title>
        <authorList>
            <person name="Morgan W.R."/>
            <person name="Tartar A."/>
        </authorList>
    </citation>
    <scope>NUCLEOTIDE SEQUENCE</scope>
    <source>
        <strain evidence="6">ARSEF 373</strain>
    </source>
</reference>
<evidence type="ECO:0000313" key="6">
    <source>
        <dbReference type="EMBL" id="DBA05344.1"/>
    </source>
</evidence>
<evidence type="ECO:0000256" key="2">
    <source>
        <dbReference type="ARBA" id="ARBA00022679"/>
    </source>
</evidence>
<dbReference type="GO" id="GO:0016279">
    <property type="term" value="F:protein-lysine N-methyltransferase activity"/>
    <property type="evidence" value="ECO:0007669"/>
    <property type="project" value="TreeGrafter"/>
</dbReference>
<dbReference type="EMBL" id="DAKRPA010000001">
    <property type="protein sequence ID" value="DBA05344.1"/>
    <property type="molecule type" value="Genomic_DNA"/>
</dbReference>